<dbReference type="PANTHER" id="PTHR37299:SF1">
    <property type="entry name" value="STAGE 0 SPORULATION PROTEIN A HOMOLOG"/>
    <property type="match status" value="1"/>
</dbReference>
<dbReference type="PROSITE" id="PS50110">
    <property type="entry name" value="RESPONSE_REGULATORY"/>
    <property type="match status" value="1"/>
</dbReference>
<keyword evidence="5" id="KW-1185">Reference proteome</keyword>
<feature type="domain" description="Response regulatory" evidence="2">
    <location>
        <begin position="4"/>
        <end position="115"/>
    </location>
</feature>
<dbReference type="Gene3D" id="2.40.50.1020">
    <property type="entry name" value="LytTr DNA-binding domain"/>
    <property type="match status" value="1"/>
</dbReference>
<keyword evidence="1" id="KW-0597">Phosphoprotein</keyword>
<dbReference type="SUPFAM" id="SSF52172">
    <property type="entry name" value="CheY-like"/>
    <property type="match status" value="1"/>
</dbReference>
<evidence type="ECO:0000256" key="1">
    <source>
        <dbReference type="PROSITE-ProRule" id="PRU00169"/>
    </source>
</evidence>
<gene>
    <name evidence="4" type="ORF">JMN32_11725</name>
</gene>
<comment type="caution">
    <text evidence="4">The sequence shown here is derived from an EMBL/GenBank/DDBJ whole genome shotgun (WGS) entry which is preliminary data.</text>
</comment>
<evidence type="ECO:0000259" key="3">
    <source>
        <dbReference type="PROSITE" id="PS50930"/>
    </source>
</evidence>
<dbReference type="Pfam" id="PF04397">
    <property type="entry name" value="LytTR"/>
    <property type="match status" value="1"/>
</dbReference>
<dbReference type="SMART" id="SM00850">
    <property type="entry name" value="LytTR"/>
    <property type="match status" value="1"/>
</dbReference>
<dbReference type="InterPro" id="IPR011006">
    <property type="entry name" value="CheY-like_superfamily"/>
</dbReference>
<feature type="modified residue" description="4-aspartylphosphate" evidence="1">
    <location>
        <position position="55"/>
    </location>
</feature>
<proteinExistence type="predicted"/>
<dbReference type="Gene3D" id="3.40.50.2300">
    <property type="match status" value="1"/>
</dbReference>
<dbReference type="EMBL" id="JAEUGD010000042">
    <property type="protein sequence ID" value="MBL6446983.1"/>
    <property type="molecule type" value="Genomic_DNA"/>
</dbReference>
<evidence type="ECO:0000313" key="5">
    <source>
        <dbReference type="Proteomes" id="UP000614216"/>
    </source>
</evidence>
<dbReference type="InterPro" id="IPR046947">
    <property type="entry name" value="LytR-like"/>
</dbReference>
<reference evidence="4" key="1">
    <citation type="submission" date="2021-01" db="EMBL/GenBank/DDBJ databases">
        <title>Fulvivirga kasyanovii gen. nov., sp nov., a novel member of the phylum Bacteroidetes isolated from seawater in a mussel farm.</title>
        <authorList>
            <person name="Zhao L.-H."/>
            <person name="Wang Z.-J."/>
        </authorList>
    </citation>
    <scope>NUCLEOTIDE SEQUENCE</scope>
    <source>
        <strain evidence="4">29W222</strain>
    </source>
</reference>
<dbReference type="Pfam" id="PF00072">
    <property type="entry name" value="Response_reg"/>
    <property type="match status" value="1"/>
</dbReference>
<dbReference type="InterPro" id="IPR007492">
    <property type="entry name" value="LytTR_DNA-bd_dom"/>
</dbReference>
<organism evidence="4 5">
    <name type="scientific">Fulvivirga marina</name>
    <dbReference type="NCBI Taxonomy" id="2494733"/>
    <lineage>
        <taxon>Bacteria</taxon>
        <taxon>Pseudomonadati</taxon>
        <taxon>Bacteroidota</taxon>
        <taxon>Cytophagia</taxon>
        <taxon>Cytophagales</taxon>
        <taxon>Fulvivirgaceae</taxon>
        <taxon>Fulvivirga</taxon>
    </lineage>
</organism>
<dbReference type="AlphaFoldDB" id="A0A937FXU1"/>
<dbReference type="FunFam" id="3.40.50.2300:FF:000051">
    <property type="entry name" value="Two-component response regulator yehT"/>
    <property type="match status" value="1"/>
</dbReference>
<name>A0A937FXU1_9BACT</name>
<dbReference type="RefSeq" id="WP_202856516.1">
    <property type="nucleotide sequence ID" value="NZ_JAEUGD010000042.1"/>
</dbReference>
<dbReference type="Proteomes" id="UP000614216">
    <property type="component" value="Unassembled WGS sequence"/>
</dbReference>
<evidence type="ECO:0000313" key="4">
    <source>
        <dbReference type="EMBL" id="MBL6446983.1"/>
    </source>
</evidence>
<accession>A0A937FXU1</accession>
<protein>
    <submittedName>
        <fullName evidence="4">Response regulator transcription factor</fullName>
    </submittedName>
</protein>
<dbReference type="InterPro" id="IPR001789">
    <property type="entry name" value="Sig_transdc_resp-reg_receiver"/>
</dbReference>
<dbReference type="PROSITE" id="PS50930">
    <property type="entry name" value="HTH_LYTTR"/>
    <property type="match status" value="1"/>
</dbReference>
<dbReference type="PANTHER" id="PTHR37299">
    <property type="entry name" value="TRANSCRIPTIONAL REGULATOR-RELATED"/>
    <property type="match status" value="1"/>
</dbReference>
<dbReference type="GO" id="GO:0000156">
    <property type="term" value="F:phosphorelay response regulator activity"/>
    <property type="evidence" value="ECO:0007669"/>
    <property type="project" value="InterPro"/>
</dbReference>
<sequence>MKIRCIIVDDEPLAIEVIESYIARLENIEIVAKCSNALKAFDILKKEPVDLIFLDIQMPKLTGLDFVKTLQNPPKVIITTAYRDYALEGYELNVVDYLLKPISFERFLKAVSRVYHTDISHGASEISNDIESEEAYIFLKADKKMVKVQLRDILYIESLKDYVRIKTCDKEVITHQKISYLEEKLPEECFLRIHRSFIVAVKKIETYSATSIEVPGKELPIGRLYKDQVLESLNAKHQI</sequence>
<dbReference type="SMART" id="SM00448">
    <property type="entry name" value="REC"/>
    <property type="match status" value="1"/>
</dbReference>
<dbReference type="GO" id="GO:0003677">
    <property type="term" value="F:DNA binding"/>
    <property type="evidence" value="ECO:0007669"/>
    <property type="project" value="InterPro"/>
</dbReference>
<feature type="domain" description="HTH LytTR-type" evidence="3">
    <location>
        <begin position="137"/>
        <end position="205"/>
    </location>
</feature>
<evidence type="ECO:0000259" key="2">
    <source>
        <dbReference type="PROSITE" id="PS50110"/>
    </source>
</evidence>